<evidence type="ECO:0000259" key="2">
    <source>
        <dbReference type="Pfam" id="PF00534"/>
    </source>
</evidence>
<dbReference type="AlphaFoldDB" id="A0A1G6ZFL3"/>
<feature type="domain" description="Glycosyl transferase family 1" evidence="2">
    <location>
        <begin position="177"/>
        <end position="334"/>
    </location>
</feature>
<gene>
    <name evidence="3" type="ORF">SAMN05216464_103328</name>
</gene>
<dbReference type="CDD" id="cd03801">
    <property type="entry name" value="GT4_PimA-like"/>
    <property type="match status" value="1"/>
</dbReference>
<evidence type="ECO:0000256" key="1">
    <source>
        <dbReference type="ARBA" id="ARBA00022679"/>
    </source>
</evidence>
<dbReference type="InterPro" id="IPR001296">
    <property type="entry name" value="Glyco_trans_1"/>
</dbReference>
<dbReference type="Gene3D" id="3.40.50.2000">
    <property type="entry name" value="Glycogen Phosphorylase B"/>
    <property type="match status" value="2"/>
</dbReference>
<accession>A0A1G6ZFL3</accession>
<dbReference type="Pfam" id="PF00534">
    <property type="entry name" value="Glycos_transf_1"/>
    <property type="match status" value="1"/>
</dbReference>
<dbReference type="SUPFAM" id="SSF53756">
    <property type="entry name" value="UDP-Glycosyltransferase/glycogen phosphorylase"/>
    <property type="match status" value="1"/>
</dbReference>
<reference evidence="3 4" key="1">
    <citation type="submission" date="2016-10" db="EMBL/GenBank/DDBJ databases">
        <authorList>
            <person name="de Groot N.N."/>
        </authorList>
    </citation>
    <scope>NUCLEOTIDE SEQUENCE [LARGE SCALE GENOMIC DNA]</scope>
    <source>
        <strain evidence="3 4">47C3B</strain>
    </source>
</reference>
<organism evidence="3 4">
    <name type="scientific">Mucilaginibacter pineti</name>
    <dbReference type="NCBI Taxonomy" id="1391627"/>
    <lineage>
        <taxon>Bacteria</taxon>
        <taxon>Pseudomonadati</taxon>
        <taxon>Bacteroidota</taxon>
        <taxon>Sphingobacteriia</taxon>
        <taxon>Sphingobacteriales</taxon>
        <taxon>Sphingobacteriaceae</taxon>
        <taxon>Mucilaginibacter</taxon>
    </lineage>
</organism>
<dbReference type="PANTHER" id="PTHR46401:SF2">
    <property type="entry name" value="GLYCOSYLTRANSFERASE WBBK-RELATED"/>
    <property type="match status" value="1"/>
</dbReference>
<dbReference type="GO" id="GO:0016757">
    <property type="term" value="F:glycosyltransferase activity"/>
    <property type="evidence" value="ECO:0007669"/>
    <property type="project" value="InterPro"/>
</dbReference>
<dbReference type="OrthoDB" id="7560678at2"/>
<dbReference type="STRING" id="1391627.SAMN05216464_103328"/>
<dbReference type="RefSeq" id="WP_091148298.1">
    <property type="nucleotide sequence ID" value="NZ_FNAI01000003.1"/>
</dbReference>
<dbReference type="GO" id="GO:0009103">
    <property type="term" value="P:lipopolysaccharide biosynthetic process"/>
    <property type="evidence" value="ECO:0007669"/>
    <property type="project" value="TreeGrafter"/>
</dbReference>
<keyword evidence="1 3" id="KW-0808">Transferase</keyword>
<dbReference type="EMBL" id="FNAI01000003">
    <property type="protein sequence ID" value="SDE01143.1"/>
    <property type="molecule type" value="Genomic_DNA"/>
</dbReference>
<dbReference type="Proteomes" id="UP000199072">
    <property type="component" value="Unassembled WGS sequence"/>
</dbReference>
<sequence>MANILITAPWLDENKTVSGVSTVVRTIMENNDSQHVYHHFRMGKSDGQKKNLTWFIEQFLLYPKLFLVLLNRRISILHLNTAFEKNALIRDYFAYIIAKKILKKTIFLHIHGGYYLMQPLQRDTFLYNVAKKMLHGSDLRFVLSPIEDNKINEDYDIRCTILPNAIPSPATIDRKNFESKLKLIYLGRLVRSKGIFVLLEALAELGPEIDNFEFNIYGAGADKEEFLEKIKDVKDLNYKYRGVIKGQDKLDVLKQSHIFLLPSLSSEGLPMALLEAMSYGCVVLVSDDASMTSVVKDSYNGFIFPRGDKKALINKLKEIFSHRNSLSEIGASASKTVYSNFNIRSYMTALNEWVDKALAPNTLK</sequence>
<dbReference type="PANTHER" id="PTHR46401">
    <property type="entry name" value="GLYCOSYLTRANSFERASE WBBK-RELATED"/>
    <property type="match status" value="1"/>
</dbReference>
<evidence type="ECO:0000313" key="3">
    <source>
        <dbReference type="EMBL" id="SDE01143.1"/>
    </source>
</evidence>
<proteinExistence type="predicted"/>
<keyword evidence="4" id="KW-1185">Reference proteome</keyword>
<protein>
    <submittedName>
        <fullName evidence="3">Glycosyltransferase involved in cell wall bisynthesis</fullName>
    </submittedName>
</protein>
<evidence type="ECO:0000313" key="4">
    <source>
        <dbReference type="Proteomes" id="UP000199072"/>
    </source>
</evidence>
<name>A0A1G6ZFL3_9SPHI</name>